<dbReference type="PANTHER" id="PTHR30532:SF1">
    <property type="entry name" value="IRON(3+)-HYDROXAMATE-BINDING PROTEIN FHUD"/>
    <property type="match status" value="1"/>
</dbReference>
<proteinExistence type="inferred from homology"/>
<keyword evidence="4" id="KW-0408">Iron</keyword>
<dbReference type="GO" id="GO:0030288">
    <property type="term" value="C:outer membrane-bounded periplasmic space"/>
    <property type="evidence" value="ECO:0007669"/>
    <property type="project" value="TreeGrafter"/>
</dbReference>
<dbReference type="Proteomes" id="UP000193396">
    <property type="component" value="Unassembled WGS sequence"/>
</dbReference>
<dbReference type="InterPro" id="IPR002491">
    <property type="entry name" value="ABC_transptr_periplasmic_BD"/>
</dbReference>
<dbReference type="GO" id="GO:1901678">
    <property type="term" value="P:iron coordination entity transport"/>
    <property type="evidence" value="ECO:0007669"/>
    <property type="project" value="UniProtKB-ARBA"/>
</dbReference>
<evidence type="ECO:0000256" key="2">
    <source>
        <dbReference type="ARBA" id="ARBA00008814"/>
    </source>
</evidence>
<dbReference type="Pfam" id="PF01497">
    <property type="entry name" value="Peripla_BP_2"/>
    <property type="match status" value="1"/>
</dbReference>
<evidence type="ECO:0000313" key="7">
    <source>
        <dbReference type="EMBL" id="OSQ48532.1"/>
    </source>
</evidence>
<evidence type="ECO:0000313" key="8">
    <source>
        <dbReference type="Proteomes" id="UP000193396"/>
    </source>
</evidence>
<reference evidence="7 8" key="1">
    <citation type="submission" date="2014-03" db="EMBL/GenBank/DDBJ databases">
        <title>The draft genome sequence of Thalassospira alkalitolerans JCM 18968.</title>
        <authorList>
            <person name="Lai Q."/>
            <person name="Shao Z."/>
        </authorList>
    </citation>
    <scope>NUCLEOTIDE SEQUENCE [LARGE SCALE GENOMIC DNA]</scope>
    <source>
        <strain evidence="7 8">JCM 18968</strain>
    </source>
</reference>
<dbReference type="STRING" id="1293890.TALK_09150"/>
<evidence type="ECO:0000259" key="6">
    <source>
        <dbReference type="PROSITE" id="PS50983"/>
    </source>
</evidence>
<gene>
    <name evidence="7" type="ORF">TALK_09150</name>
</gene>
<feature type="domain" description="Fe/B12 periplasmic-binding" evidence="6">
    <location>
        <begin position="36"/>
        <end position="305"/>
    </location>
</feature>
<keyword evidence="3" id="KW-0813">Transport</keyword>
<dbReference type="AlphaFoldDB" id="A0A1Y2LDG3"/>
<accession>A0A1Y2LDG3</accession>
<dbReference type="PROSITE" id="PS50983">
    <property type="entry name" value="FE_B12_PBP"/>
    <property type="match status" value="1"/>
</dbReference>
<protein>
    <submittedName>
        <fullName evidence="7">Preprotein translocase subunit YidC</fullName>
    </submittedName>
</protein>
<comment type="similarity">
    <text evidence="2">Belongs to the bacterial solute-binding protein 8 family.</text>
</comment>
<dbReference type="InterPro" id="IPR051313">
    <property type="entry name" value="Bact_iron-sidero_bind"/>
</dbReference>
<sequence length="313" mass="34383">MTTILTLSALWSNAQAKPFVDDLGREVDVPDTPKRIVSLYDVDVTIPLIELGIFPIASHGRMGLDGKPHLRSSRLLTGVDFDNSDIRYIGSTEIDLETITALAPDLIITAPSRASAIEPLQSIAPTVSLDAARLGGPHIYQKLAELTGTQNRLEFLKARYLASIDAIKNTMDPATITVSVFQPLNGKINIYHTYRSLGRVLRDAGFKFPDLIENMPPAGRMEVSAEYLPKLDADFIFDPYRDDKPGGAKAEINAMEGVFPGFCRFLRACQEGRFILISREIAISNSYAALAMMANLVKSHIVAHIRVTSPTLQ</sequence>
<dbReference type="EMBL" id="JFKB01000005">
    <property type="protein sequence ID" value="OSQ48532.1"/>
    <property type="molecule type" value="Genomic_DNA"/>
</dbReference>
<name>A0A1Y2LDG3_9PROT</name>
<dbReference type="SUPFAM" id="SSF53807">
    <property type="entry name" value="Helical backbone' metal receptor"/>
    <property type="match status" value="1"/>
</dbReference>
<keyword evidence="8" id="KW-1185">Reference proteome</keyword>
<evidence type="ECO:0000256" key="3">
    <source>
        <dbReference type="ARBA" id="ARBA00022448"/>
    </source>
</evidence>
<comment type="caution">
    <text evidence="7">The sequence shown here is derived from an EMBL/GenBank/DDBJ whole genome shotgun (WGS) entry which is preliminary data.</text>
</comment>
<comment type="subcellular location">
    <subcellularLocation>
        <location evidence="1">Cell envelope</location>
    </subcellularLocation>
</comment>
<dbReference type="PANTHER" id="PTHR30532">
    <property type="entry name" value="IRON III DICITRATE-BINDING PERIPLASMIC PROTEIN"/>
    <property type="match status" value="1"/>
</dbReference>
<keyword evidence="4" id="KW-0406">Ion transport</keyword>
<keyword evidence="4" id="KW-0410">Iron transport</keyword>
<evidence type="ECO:0000256" key="1">
    <source>
        <dbReference type="ARBA" id="ARBA00004196"/>
    </source>
</evidence>
<organism evidence="7 8">
    <name type="scientific">Thalassospira alkalitolerans</name>
    <dbReference type="NCBI Taxonomy" id="1293890"/>
    <lineage>
        <taxon>Bacteria</taxon>
        <taxon>Pseudomonadati</taxon>
        <taxon>Pseudomonadota</taxon>
        <taxon>Alphaproteobacteria</taxon>
        <taxon>Rhodospirillales</taxon>
        <taxon>Thalassospiraceae</taxon>
        <taxon>Thalassospira</taxon>
    </lineage>
</organism>
<evidence type="ECO:0000256" key="4">
    <source>
        <dbReference type="ARBA" id="ARBA00022496"/>
    </source>
</evidence>
<evidence type="ECO:0000256" key="5">
    <source>
        <dbReference type="ARBA" id="ARBA00022729"/>
    </source>
</evidence>
<keyword evidence="5" id="KW-0732">Signal</keyword>
<dbReference type="Gene3D" id="3.40.50.1980">
    <property type="entry name" value="Nitrogenase molybdenum iron protein domain"/>
    <property type="match status" value="2"/>
</dbReference>